<reference evidence="1 2" key="1">
    <citation type="journal article" date="2016" name="Nat. Commun.">
        <title>Thousands of microbial genomes shed light on interconnected biogeochemical processes in an aquifer system.</title>
        <authorList>
            <person name="Anantharaman K."/>
            <person name="Brown C.T."/>
            <person name="Hug L.A."/>
            <person name="Sharon I."/>
            <person name="Castelle C.J."/>
            <person name="Probst A.J."/>
            <person name="Thomas B.C."/>
            <person name="Singh A."/>
            <person name="Wilkins M.J."/>
            <person name="Karaoz U."/>
            <person name="Brodie E.L."/>
            <person name="Williams K.H."/>
            <person name="Hubbard S.S."/>
            <person name="Banfield J.F."/>
        </authorList>
    </citation>
    <scope>NUCLEOTIDE SEQUENCE [LARGE SCALE GENOMIC DNA]</scope>
</reference>
<comment type="caution">
    <text evidence="1">The sequence shown here is derived from an EMBL/GenBank/DDBJ whole genome shotgun (WGS) entry which is preliminary data.</text>
</comment>
<dbReference type="EMBL" id="MFLP01000038">
    <property type="protein sequence ID" value="OGG69133.1"/>
    <property type="molecule type" value="Genomic_DNA"/>
</dbReference>
<organism evidence="1 2">
    <name type="scientific">Candidatus Kaiserbacteria bacterium RIFCSPHIGHO2_12_FULL_53_13</name>
    <dbReference type="NCBI Taxonomy" id="1798502"/>
    <lineage>
        <taxon>Bacteria</taxon>
        <taxon>Candidatus Kaiseribacteriota</taxon>
    </lineage>
</organism>
<gene>
    <name evidence="1" type="ORF">A3F27_03435</name>
</gene>
<dbReference type="Proteomes" id="UP000176689">
    <property type="component" value="Unassembled WGS sequence"/>
</dbReference>
<dbReference type="AlphaFoldDB" id="A0A1F6E608"/>
<evidence type="ECO:0000313" key="2">
    <source>
        <dbReference type="Proteomes" id="UP000176689"/>
    </source>
</evidence>
<sequence length="298" mass="31867">MAWMRTPYFWALLFASIIFAGVIIFQGRTANAPAAITAWSGAGTISDTYPYNAAPVENVQDAPQTSPGLLQDVTNSAPFSYILPLNASRVSTEDSGSAVRDAYGGAIPQPTTLPSGKITPAADNSGFLDPYSFIPRGLISITEPAAARNPAQQAIFDYGNRIGSHIQSFENVHRNMPQILKDFFDDRASQTKAEKVLSIARDYEKLAQQLANTGDVPKEASALHAALAQGYGTVAEGLANLTKTQDDKGLVNAVLAYDASADEFVKNYVALSRFFGTYGVKFSGSDAGSVFMFNANNL</sequence>
<name>A0A1F6E608_9BACT</name>
<evidence type="ECO:0000313" key="1">
    <source>
        <dbReference type="EMBL" id="OGG69133.1"/>
    </source>
</evidence>
<accession>A0A1F6E608</accession>
<proteinExistence type="predicted"/>
<protein>
    <submittedName>
        <fullName evidence="1">Uncharacterized protein</fullName>
    </submittedName>
</protein>